<sequence>MDQRRDRITQQVRLWSEQSFIAEEEIEGAHPDLSDESALLIAMGYVDEEIREVLIARRRADRDLPDIGGYAELRALSDEHARAVARFHAANLGVSRSLLGVRAGELGHLLQVKQNEFVFSDKHFPRNARAVRRDKRDGVHLSVEQREALFDALRRTPAPMAASPDQVEQFTRPLGHAAEVLAQISEGTRRFLLGRAAGPRMPTFVPDPGQFTDRYDTLLYLAGSLYDRISNSSAWHSEHFTLQRGQLDLGEELTQIAVDTAALRMIVTELNALDRTSNAAAQDHIRERFEALVPVWEQLVERVAALARIGDLLTQAEYKLRTINTVRRARSLDGKIDDLISRSGLRELSVQNTHEIGDQFVDVDAAMDTYQSIIVGDIAALTSRH</sequence>
<dbReference type="AlphaFoldDB" id="A0A927JD85"/>
<keyword evidence="2" id="KW-1185">Reference proteome</keyword>
<protein>
    <submittedName>
        <fullName evidence="1">Uncharacterized protein</fullName>
    </submittedName>
</protein>
<name>A0A927JD85_9ACTN</name>
<comment type="caution">
    <text evidence="1">The sequence shown here is derived from an EMBL/GenBank/DDBJ whole genome shotgun (WGS) entry which is preliminary data.</text>
</comment>
<evidence type="ECO:0000313" key="2">
    <source>
        <dbReference type="Proteomes" id="UP000642993"/>
    </source>
</evidence>
<organism evidence="1 2">
    <name type="scientific">Lolliginicoccus lacisalsi</name>
    <dbReference type="NCBI Taxonomy" id="2742202"/>
    <lineage>
        <taxon>Bacteria</taxon>
        <taxon>Bacillati</taxon>
        <taxon>Actinomycetota</taxon>
        <taxon>Actinomycetes</taxon>
        <taxon>Mycobacteriales</taxon>
        <taxon>Hoyosellaceae</taxon>
        <taxon>Lolliginicoccus</taxon>
    </lineage>
</organism>
<dbReference type="Proteomes" id="UP000642993">
    <property type="component" value="Unassembled WGS sequence"/>
</dbReference>
<proteinExistence type="predicted"/>
<evidence type="ECO:0000313" key="1">
    <source>
        <dbReference type="EMBL" id="MBD8506507.1"/>
    </source>
</evidence>
<reference evidence="1" key="1">
    <citation type="submission" date="2020-09" db="EMBL/GenBank/DDBJ databases">
        <title>Hoyosella lacisalsi sp. nov., a halotolerant actinobacterium isolated from soil of Lake Gudzhirganskoe.</title>
        <authorList>
            <person name="Yang Q."/>
            <person name="Guo P.Y."/>
            <person name="Liu S.W."/>
            <person name="Li F.N."/>
            <person name="Sun C.H."/>
        </authorList>
    </citation>
    <scope>NUCLEOTIDE SEQUENCE</scope>
    <source>
        <strain evidence="1">G463</strain>
    </source>
</reference>
<accession>A0A927JD85</accession>
<dbReference type="EMBL" id="JACYWE010000004">
    <property type="protein sequence ID" value="MBD8506507.1"/>
    <property type="molecule type" value="Genomic_DNA"/>
</dbReference>
<gene>
    <name evidence="1" type="ORF">HT102_08420</name>
</gene>